<dbReference type="EMBL" id="JAUTWS010000010">
    <property type="protein sequence ID" value="MDO9709212.1"/>
    <property type="molecule type" value="Genomic_DNA"/>
</dbReference>
<gene>
    <name evidence="3" type="ORF">Q7A36_12735</name>
</gene>
<dbReference type="InterPro" id="IPR029014">
    <property type="entry name" value="NiFe-Hase_large"/>
</dbReference>
<name>A0ABT9DZ78_9PROT</name>
<protein>
    <submittedName>
        <fullName evidence="3">Hydrogenase expression protein HypE</fullName>
    </submittedName>
</protein>
<feature type="domain" description="NADH-quinone oxidoreductase subunit D" evidence="2">
    <location>
        <begin position="274"/>
        <end position="425"/>
    </location>
</feature>
<dbReference type="Proteomes" id="UP001243009">
    <property type="component" value="Unassembled WGS sequence"/>
</dbReference>
<reference evidence="3 4" key="1">
    <citation type="submission" date="2023-08" db="EMBL/GenBank/DDBJ databases">
        <title>The draft genome sequence of Paracraurococcus sp. LOR1-02.</title>
        <authorList>
            <person name="Kingkaew E."/>
            <person name="Tanasupawat S."/>
        </authorList>
    </citation>
    <scope>NUCLEOTIDE SEQUENCE [LARGE SCALE GENOMIC DNA]</scope>
    <source>
        <strain evidence="3 4">LOR1-02</strain>
    </source>
</reference>
<evidence type="ECO:0000259" key="2">
    <source>
        <dbReference type="Pfam" id="PF00346"/>
    </source>
</evidence>
<keyword evidence="4" id="KW-1185">Reference proteome</keyword>
<evidence type="ECO:0000256" key="1">
    <source>
        <dbReference type="ARBA" id="ARBA00023002"/>
    </source>
</evidence>
<dbReference type="Pfam" id="PF00346">
    <property type="entry name" value="Complex1_49kDa"/>
    <property type="match status" value="1"/>
</dbReference>
<evidence type="ECO:0000313" key="4">
    <source>
        <dbReference type="Proteomes" id="UP001243009"/>
    </source>
</evidence>
<dbReference type="PANTHER" id="PTHR43485:SF1">
    <property type="entry name" value="FORMATE HYDROGENLYASE SUBUNIT 5-RELATED"/>
    <property type="match status" value="1"/>
</dbReference>
<dbReference type="Gene3D" id="1.10.645.10">
    <property type="entry name" value="Cytochrome-c3 Hydrogenase, chain B"/>
    <property type="match status" value="1"/>
</dbReference>
<dbReference type="PANTHER" id="PTHR43485">
    <property type="entry name" value="HYDROGENASE-4 COMPONENT G"/>
    <property type="match status" value="1"/>
</dbReference>
<dbReference type="InterPro" id="IPR052197">
    <property type="entry name" value="ComplexI_49kDa-like"/>
</dbReference>
<proteinExistence type="predicted"/>
<dbReference type="SUPFAM" id="SSF143243">
    <property type="entry name" value="Nqo5-like"/>
    <property type="match status" value="1"/>
</dbReference>
<dbReference type="InterPro" id="IPR001135">
    <property type="entry name" value="NADH_Q_OxRdtase_suD"/>
</dbReference>
<keyword evidence="1" id="KW-0560">Oxidoreductase</keyword>
<evidence type="ECO:0000313" key="3">
    <source>
        <dbReference type="EMBL" id="MDO9709212.1"/>
    </source>
</evidence>
<organism evidence="3 4">
    <name type="scientific">Paracraurococcus lichenis</name>
    <dbReference type="NCBI Taxonomy" id="3064888"/>
    <lineage>
        <taxon>Bacteria</taxon>
        <taxon>Pseudomonadati</taxon>
        <taxon>Pseudomonadota</taxon>
        <taxon>Alphaproteobacteria</taxon>
        <taxon>Acetobacterales</taxon>
        <taxon>Roseomonadaceae</taxon>
        <taxon>Paracraurococcus</taxon>
    </lineage>
</organism>
<sequence>MSALDIIRRGAPQDCRPWPRFLLTRPQWGALAEALPAGEAPALMALWAEPAMIHAAFWIEAERGLLLASCPAPDGRYPALSPARPGAVRFERMVRDLWGHVAEGAVDLRPWLDHGHWPQAAPLSARPAAVTAAPPQPEFLPVEGEGVHQIPVGPVHAGIIEPGHFRFHVQGETVARLEERLGYLHKGHIGLMLGKPARAAARFAARLSGDSTVAHAWAFAQAVERATGAVPSPRALALRAVMAELERIHNHLNDWGFVCNDAAFAYPHARCGALREGVLRACMAAFGHRLMMDRVVPGGVSGDLAPGGAEAILAVLEVVEAESPALVAIYDSHASLQDRVVGTGIVAAPLVARFAAGGHVGRAAGRGFDARTAARYAPYDAMPPEVPVLPQGDVDARVRVRIAEIGESVRLLRALLADLPAGELLVPLPPRAGEGIGLVEAFRGDCLHWVSLDEGGVLRGVFPRDPSWLQWPLLEAAIEGNIVADFPLCNKSFNCSYSGVDL</sequence>
<accession>A0ABT9DZ78</accession>
<dbReference type="InterPro" id="IPR037232">
    <property type="entry name" value="NADH_quin_OxRdtase_su_C/D-like"/>
</dbReference>
<dbReference type="SUPFAM" id="SSF56762">
    <property type="entry name" value="HydB/Nqo4-like"/>
    <property type="match status" value="1"/>
</dbReference>
<dbReference type="RefSeq" id="WP_305104076.1">
    <property type="nucleotide sequence ID" value="NZ_JAUTWS010000010.1"/>
</dbReference>
<comment type="caution">
    <text evidence="3">The sequence shown here is derived from an EMBL/GenBank/DDBJ whole genome shotgun (WGS) entry which is preliminary data.</text>
</comment>